<name>A0AAV4JTE3_9GAST</name>
<gene>
    <name evidence="1" type="ORF">ElyMa_007033300</name>
</gene>
<comment type="caution">
    <text evidence="1">The sequence shown here is derived from an EMBL/GenBank/DDBJ whole genome shotgun (WGS) entry which is preliminary data.</text>
</comment>
<dbReference type="PANTHER" id="PTHR47018">
    <property type="entry name" value="CXC DOMAIN-CONTAINING PROTEIN-RELATED"/>
    <property type="match status" value="1"/>
</dbReference>
<proteinExistence type="predicted"/>
<dbReference type="AlphaFoldDB" id="A0AAV4JTE3"/>
<sequence length="115" mass="13392">MEMLDILRKFIKCERTGNWNLHLHSMKEMLPYLTASGHSLYAKSMYIYLQQMQTLQEQHPEVSSDFSTVHHVLRRNYHFWAGLSPDLVIEQTLMRSVKSIGGLSHGRDTGDSQRT</sequence>
<keyword evidence="2" id="KW-1185">Reference proteome</keyword>
<accession>A0AAV4JTE3</accession>
<dbReference type="Proteomes" id="UP000762676">
    <property type="component" value="Unassembled WGS sequence"/>
</dbReference>
<organism evidence="1 2">
    <name type="scientific">Elysia marginata</name>
    <dbReference type="NCBI Taxonomy" id="1093978"/>
    <lineage>
        <taxon>Eukaryota</taxon>
        <taxon>Metazoa</taxon>
        <taxon>Spiralia</taxon>
        <taxon>Lophotrochozoa</taxon>
        <taxon>Mollusca</taxon>
        <taxon>Gastropoda</taxon>
        <taxon>Heterobranchia</taxon>
        <taxon>Euthyneura</taxon>
        <taxon>Panpulmonata</taxon>
        <taxon>Sacoglossa</taxon>
        <taxon>Placobranchoidea</taxon>
        <taxon>Plakobranchidae</taxon>
        <taxon>Elysia</taxon>
    </lineage>
</organism>
<evidence type="ECO:0000313" key="1">
    <source>
        <dbReference type="EMBL" id="GFS25695.1"/>
    </source>
</evidence>
<dbReference type="EMBL" id="BMAT01014052">
    <property type="protein sequence ID" value="GFS25695.1"/>
    <property type="molecule type" value="Genomic_DNA"/>
</dbReference>
<dbReference type="PANTHER" id="PTHR47018:SF1">
    <property type="entry name" value="TESMIN_TSO1-LIKE CXC DOMAIN-CONTAINING PROTEIN"/>
    <property type="match status" value="1"/>
</dbReference>
<reference evidence="1 2" key="1">
    <citation type="journal article" date="2021" name="Elife">
        <title>Chloroplast acquisition without the gene transfer in kleptoplastic sea slugs, Plakobranchus ocellatus.</title>
        <authorList>
            <person name="Maeda T."/>
            <person name="Takahashi S."/>
            <person name="Yoshida T."/>
            <person name="Shimamura S."/>
            <person name="Takaki Y."/>
            <person name="Nagai Y."/>
            <person name="Toyoda A."/>
            <person name="Suzuki Y."/>
            <person name="Arimoto A."/>
            <person name="Ishii H."/>
            <person name="Satoh N."/>
            <person name="Nishiyama T."/>
            <person name="Hasebe M."/>
            <person name="Maruyama T."/>
            <person name="Minagawa J."/>
            <person name="Obokata J."/>
            <person name="Shigenobu S."/>
        </authorList>
    </citation>
    <scope>NUCLEOTIDE SEQUENCE [LARGE SCALE GENOMIC DNA]</scope>
</reference>
<evidence type="ECO:0000313" key="2">
    <source>
        <dbReference type="Proteomes" id="UP000762676"/>
    </source>
</evidence>
<protein>
    <submittedName>
        <fullName evidence="1">Uncharacterized protein</fullName>
    </submittedName>
</protein>